<reference evidence="2 3" key="1">
    <citation type="submission" date="2016-07" db="EMBL/GenBank/DDBJ databases">
        <authorList>
            <consortium name="Pathogen Informatics"/>
        </authorList>
    </citation>
    <scope>NUCLEOTIDE SEQUENCE [LARGE SCALE GENOMIC DNA]</scope>
</reference>
<organism evidence="2 3">
    <name type="scientific">Plasmodium vivax</name>
    <name type="common">malaria parasite P. vivax</name>
    <dbReference type="NCBI Taxonomy" id="5855"/>
    <lineage>
        <taxon>Eukaryota</taxon>
        <taxon>Sar</taxon>
        <taxon>Alveolata</taxon>
        <taxon>Apicomplexa</taxon>
        <taxon>Aconoidasida</taxon>
        <taxon>Haemosporida</taxon>
        <taxon>Plasmodiidae</taxon>
        <taxon>Plasmodium</taxon>
        <taxon>Plasmodium (Plasmodium)</taxon>
    </lineage>
</organism>
<dbReference type="AlphaFoldDB" id="A0A1G4ECV4"/>
<dbReference type="Proteomes" id="UP000305196">
    <property type="component" value="Unassembled WGS sequence"/>
</dbReference>
<dbReference type="EMBL" id="FLYI01000505">
    <property type="protein sequence ID" value="SCA82162.1"/>
    <property type="molecule type" value="Genomic_DNA"/>
</dbReference>
<dbReference type="VEuPathDB" id="PlasmoDB:PVW1_040031700"/>
<accession>A0A1G4ECV4</accession>
<evidence type="ECO:0000256" key="1">
    <source>
        <dbReference type="SAM" id="MobiDB-lite"/>
    </source>
</evidence>
<gene>
    <name evidence="2" type="ORF">PVC01_000125600</name>
</gene>
<proteinExistence type="predicted"/>
<name>A0A1G4ECV4_PLAVI</name>
<dbReference type="Pfam" id="PF05795">
    <property type="entry name" value="Plasmodium_Vir"/>
    <property type="match status" value="1"/>
</dbReference>
<dbReference type="InterPro" id="IPR008780">
    <property type="entry name" value="Plasmodium_Vir"/>
</dbReference>
<dbReference type="VEuPathDB" id="PlasmoDB:PVP01_0006710"/>
<evidence type="ECO:0000313" key="2">
    <source>
        <dbReference type="EMBL" id="SCA82162.1"/>
    </source>
</evidence>
<evidence type="ECO:0000313" key="3">
    <source>
        <dbReference type="Proteomes" id="UP000305196"/>
    </source>
</evidence>
<feature type="region of interest" description="Disordered" evidence="1">
    <location>
        <begin position="235"/>
        <end position="265"/>
    </location>
</feature>
<sequence length="386" mass="44413">MDDSNQDYDTFEQYNYNHDVYEQIKGAIGNEFDSFPNEILGEPIGKKNSITMDCLRLRKYLRNFHINKGCKNNNCCQYINYVLNKMVNTHYDSNQSIFDIYKSYMNHKSNNKEIMNLCLTEINYMHREKYKKIELLYNAYKTCQFYISNKHNHMSCNRAKSCIRAYENIMTNYKKRDDTKFCKALKDLKVFLEKNEPPLTSNCDSRFADSLSYPYDLTKLLQESEEIKASIGIPQMGLQLPGTPRGPSEEPRQGIPKEGSPGVLEQGVRESVVRKKEGGIEMQETTNLFDTQTDANGVSTDSPSAKTNSPAGTIIGTSLGFVLPLITIYRFTPLGNWVNTKVLGRDKLMDNMKKNELEFLLNSAQTQEMNSGDIKYRIKYNSVLNE</sequence>
<protein>
    <submittedName>
        <fullName evidence="2">VIR protein</fullName>
    </submittedName>
</protein>
<dbReference type="VEuPathDB" id="PlasmoDB:PVPAM_040006500"/>